<accession>A0AAD4QKE9</accession>
<organism evidence="2 3">
    <name type="scientific">Multifurca ochricompacta</name>
    <dbReference type="NCBI Taxonomy" id="376703"/>
    <lineage>
        <taxon>Eukaryota</taxon>
        <taxon>Fungi</taxon>
        <taxon>Dikarya</taxon>
        <taxon>Basidiomycota</taxon>
        <taxon>Agaricomycotina</taxon>
        <taxon>Agaricomycetes</taxon>
        <taxon>Russulales</taxon>
        <taxon>Russulaceae</taxon>
        <taxon>Multifurca</taxon>
    </lineage>
</organism>
<protein>
    <submittedName>
        <fullName evidence="2">Uncharacterized protein</fullName>
    </submittedName>
</protein>
<dbReference type="AlphaFoldDB" id="A0AAD4QKE9"/>
<keyword evidence="3" id="KW-1185">Reference proteome</keyword>
<sequence length="194" mass="21699">MLIYHDIVCGEPCEKQICIVCLPDESKVDIVDFIMQRTLAEIDLTSDDSSERVIRLECGHIFTVETLDGHCNMSEYYEVDLMGVFKDTKAPPVDFQTPPACPTCRGPISALRYGRVTKRANLDILEQNVASTMSSALEQVSPAIEEFSAKLEDAKREAKAIPLQNQQRRQTTSTSFLNAVEPDSARSLSHFLLK</sequence>
<reference evidence="2" key="1">
    <citation type="journal article" date="2022" name="New Phytol.">
        <title>Evolutionary transition to the ectomycorrhizal habit in the genomes of a hyperdiverse lineage of mushroom-forming fungi.</title>
        <authorList>
            <person name="Looney B."/>
            <person name="Miyauchi S."/>
            <person name="Morin E."/>
            <person name="Drula E."/>
            <person name="Courty P.E."/>
            <person name="Kohler A."/>
            <person name="Kuo A."/>
            <person name="LaButti K."/>
            <person name="Pangilinan J."/>
            <person name="Lipzen A."/>
            <person name="Riley R."/>
            <person name="Andreopoulos W."/>
            <person name="He G."/>
            <person name="Johnson J."/>
            <person name="Nolan M."/>
            <person name="Tritt A."/>
            <person name="Barry K.W."/>
            <person name="Grigoriev I.V."/>
            <person name="Nagy L.G."/>
            <person name="Hibbett D."/>
            <person name="Henrissat B."/>
            <person name="Matheny P.B."/>
            <person name="Labbe J."/>
            <person name="Martin F.M."/>
        </authorList>
    </citation>
    <scope>NUCLEOTIDE SEQUENCE</scope>
    <source>
        <strain evidence="2">BPL690</strain>
    </source>
</reference>
<dbReference type="Gene3D" id="3.30.40.10">
    <property type="entry name" value="Zinc/RING finger domain, C3HC4 (zinc finger)"/>
    <property type="match status" value="1"/>
</dbReference>
<name>A0AAD4QKE9_9AGAM</name>
<comment type="caution">
    <text evidence="2">The sequence shown here is derived from an EMBL/GenBank/DDBJ whole genome shotgun (WGS) entry which is preliminary data.</text>
</comment>
<dbReference type="InterPro" id="IPR013083">
    <property type="entry name" value="Znf_RING/FYVE/PHD"/>
</dbReference>
<dbReference type="Proteomes" id="UP001203297">
    <property type="component" value="Unassembled WGS sequence"/>
</dbReference>
<evidence type="ECO:0000313" key="3">
    <source>
        <dbReference type="Proteomes" id="UP001203297"/>
    </source>
</evidence>
<feature type="compositionally biased region" description="Low complexity" evidence="1">
    <location>
        <begin position="166"/>
        <end position="175"/>
    </location>
</feature>
<evidence type="ECO:0000256" key="1">
    <source>
        <dbReference type="SAM" id="MobiDB-lite"/>
    </source>
</evidence>
<feature type="region of interest" description="Disordered" evidence="1">
    <location>
        <begin position="159"/>
        <end position="178"/>
    </location>
</feature>
<evidence type="ECO:0000313" key="2">
    <source>
        <dbReference type="EMBL" id="KAI0294248.1"/>
    </source>
</evidence>
<dbReference type="EMBL" id="WTXG01000078">
    <property type="protein sequence ID" value="KAI0294248.1"/>
    <property type="molecule type" value="Genomic_DNA"/>
</dbReference>
<gene>
    <name evidence="2" type="ORF">B0F90DRAFT_1295516</name>
</gene>
<proteinExistence type="predicted"/>